<dbReference type="InterPro" id="IPR032466">
    <property type="entry name" value="Metal_Hydrolase"/>
</dbReference>
<dbReference type="SUPFAM" id="SSF51338">
    <property type="entry name" value="Composite domain of metallo-dependent hydrolases"/>
    <property type="match status" value="1"/>
</dbReference>
<dbReference type="Gene3D" id="3.20.20.140">
    <property type="entry name" value="Metal-dependent hydrolases"/>
    <property type="match status" value="1"/>
</dbReference>
<gene>
    <name evidence="2" type="ORF">S06H3_33427</name>
</gene>
<feature type="non-terminal residue" evidence="2">
    <location>
        <position position="1"/>
    </location>
</feature>
<dbReference type="InterPro" id="IPR013108">
    <property type="entry name" value="Amidohydro_3"/>
</dbReference>
<comment type="caution">
    <text evidence="2">The sequence shown here is derived from an EMBL/GenBank/DDBJ whole genome shotgun (WGS) entry which is preliminary data.</text>
</comment>
<sequence length="220" mass="24459">LNASTDVTEGTGIKIADEMTEKGRGQDWGWSNILVASVKTERNRPFEGENLEEIAMKRGQPPLDALFDIILEEENAATMVSFSMSEEDVRTVMRSPLQMVCTDGIVLGKPHPRAYGSFPRVLGRYVREGVLRLEEAVRKMTSLPAQSFGLYDRGLLRPGMGADITIFNPDTILDTATYRDSIRFPDGIEHVIVNGKITVHNGEHTKTRAGTVLRNNNLIE</sequence>
<organism evidence="2">
    <name type="scientific">marine sediment metagenome</name>
    <dbReference type="NCBI Taxonomy" id="412755"/>
    <lineage>
        <taxon>unclassified sequences</taxon>
        <taxon>metagenomes</taxon>
        <taxon>ecological metagenomes</taxon>
    </lineage>
</organism>
<dbReference type="Pfam" id="PF07969">
    <property type="entry name" value="Amidohydro_3"/>
    <property type="match status" value="1"/>
</dbReference>
<proteinExistence type="predicted"/>
<name>X1NT41_9ZZZZ</name>
<dbReference type="AlphaFoldDB" id="X1NT41"/>
<dbReference type="EMBL" id="BARV01019949">
    <property type="protein sequence ID" value="GAI21824.1"/>
    <property type="molecule type" value="Genomic_DNA"/>
</dbReference>
<dbReference type="GO" id="GO:0016810">
    <property type="term" value="F:hydrolase activity, acting on carbon-nitrogen (but not peptide) bonds"/>
    <property type="evidence" value="ECO:0007669"/>
    <property type="project" value="InterPro"/>
</dbReference>
<accession>X1NT41</accession>
<evidence type="ECO:0000313" key="2">
    <source>
        <dbReference type="EMBL" id="GAI21824.1"/>
    </source>
</evidence>
<protein>
    <recommendedName>
        <fullName evidence="1">Amidohydrolase 3 domain-containing protein</fullName>
    </recommendedName>
</protein>
<dbReference type="InterPro" id="IPR011059">
    <property type="entry name" value="Metal-dep_hydrolase_composite"/>
</dbReference>
<evidence type="ECO:0000259" key="1">
    <source>
        <dbReference type="Pfam" id="PF07969"/>
    </source>
</evidence>
<reference evidence="2" key="1">
    <citation type="journal article" date="2014" name="Front. Microbiol.">
        <title>High frequency of phylogenetically diverse reductive dehalogenase-homologous genes in deep subseafloor sedimentary metagenomes.</title>
        <authorList>
            <person name="Kawai M."/>
            <person name="Futagami T."/>
            <person name="Toyoda A."/>
            <person name="Takaki Y."/>
            <person name="Nishi S."/>
            <person name="Hori S."/>
            <person name="Arai W."/>
            <person name="Tsubouchi T."/>
            <person name="Morono Y."/>
            <person name="Uchiyama I."/>
            <person name="Ito T."/>
            <person name="Fujiyama A."/>
            <person name="Inagaki F."/>
            <person name="Takami H."/>
        </authorList>
    </citation>
    <scope>NUCLEOTIDE SEQUENCE</scope>
    <source>
        <strain evidence="2">Expedition CK06-06</strain>
    </source>
</reference>
<feature type="domain" description="Amidohydrolase 3" evidence="1">
    <location>
        <begin position="48"/>
        <end position="199"/>
    </location>
</feature>
<dbReference type="SUPFAM" id="SSF51556">
    <property type="entry name" value="Metallo-dependent hydrolases"/>
    <property type="match status" value="1"/>
</dbReference>